<dbReference type="GO" id="GO:0009809">
    <property type="term" value="P:lignin biosynthetic process"/>
    <property type="evidence" value="ECO:0007669"/>
    <property type="project" value="UniProtKB-KW"/>
</dbReference>
<dbReference type="SUPFAM" id="SSF53335">
    <property type="entry name" value="S-adenosyl-L-methionine-dependent methyltransferases"/>
    <property type="match status" value="1"/>
</dbReference>
<dbReference type="FunFam" id="1.10.10.10:FF:000357">
    <property type="entry name" value="Caffeic acid 3-O-methyltransferase"/>
    <property type="match status" value="1"/>
</dbReference>
<dbReference type="EC" id="2.1.1.68" evidence="6"/>
<dbReference type="CDD" id="cd02440">
    <property type="entry name" value="AdoMet_MTases"/>
    <property type="match status" value="1"/>
</dbReference>
<dbReference type="Pfam" id="PF08100">
    <property type="entry name" value="Dimerisation"/>
    <property type="match status" value="1"/>
</dbReference>
<evidence type="ECO:0000256" key="5">
    <source>
        <dbReference type="ARBA" id="ARBA00022733"/>
    </source>
</evidence>
<feature type="region of interest" description="Disordered" evidence="9">
    <location>
        <begin position="1"/>
        <end position="26"/>
    </location>
</feature>
<evidence type="ECO:0000256" key="1">
    <source>
        <dbReference type="ARBA" id="ARBA00004928"/>
    </source>
</evidence>
<keyword evidence="13" id="KW-1185">Reference proteome</keyword>
<evidence type="ECO:0000256" key="6">
    <source>
        <dbReference type="ARBA" id="ARBA00039011"/>
    </source>
</evidence>
<evidence type="ECO:0000313" key="13">
    <source>
        <dbReference type="Proteomes" id="UP001293593"/>
    </source>
</evidence>
<gene>
    <name evidence="12" type="ORF">QN277_022170</name>
</gene>
<dbReference type="InterPro" id="IPR001077">
    <property type="entry name" value="COMT_C"/>
</dbReference>
<feature type="domain" description="O-methyltransferase dimerisation" evidence="11">
    <location>
        <begin position="44"/>
        <end position="140"/>
    </location>
</feature>
<evidence type="ECO:0000259" key="11">
    <source>
        <dbReference type="Pfam" id="PF08100"/>
    </source>
</evidence>
<dbReference type="Proteomes" id="UP001293593">
    <property type="component" value="Unassembled WGS sequence"/>
</dbReference>
<keyword evidence="5" id="KW-0438">Lignin biosynthesis</keyword>
<name>A0AAE1JIJ6_9FABA</name>
<dbReference type="InterPro" id="IPR036390">
    <property type="entry name" value="WH_DNA-bd_sf"/>
</dbReference>
<evidence type="ECO:0000256" key="3">
    <source>
        <dbReference type="ARBA" id="ARBA00022679"/>
    </source>
</evidence>
<evidence type="ECO:0000256" key="9">
    <source>
        <dbReference type="SAM" id="MobiDB-lite"/>
    </source>
</evidence>
<dbReference type="GO" id="GO:0008757">
    <property type="term" value="F:S-adenosylmethionine-dependent methyltransferase activity"/>
    <property type="evidence" value="ECO:0007669"/>
    <property type="project" value="UniProtKB-ARBA"/>
</dbReference>
<dbReference type="Pfam" id="PF00891">
    <property type="entry name" value="Methyltransf_2"/>
    <property type="match status" value="1"/>
</dbReference>
<dbReference type="PIRSF" id="PIRSF005739">
    <property type="entry name" value="O-mtase"/>
    <property type="match status" value="1"/>
</dbReference>
<dbReference type="FunFam" id="3.40.50.150:FF:000061">
    <property type="entry name" value="Caffeic acid O-methyltransferase"/>
    <property type="match status" value="1"/>
</dbReference>
<dbReference type="Gene3D" id="1.10.10.10">
    <property type="entry name" value="Winged helix-like DNA-binding domain superfamily/Winged helix DNA-binding domain"/>
    <property type="match status" value="1"/>
</dbReference>
<dbReference type="GO" id="GO:0046983">
    <property type="term" value="F:protein dimerization activity"/>
    <property type="evidence" value="ECO:0007669"/>
    <property type="project" value="InterPro"/>
</dbReference>
<dbReference type="EMBL" id="JAWXYG010000006">
    <property type="protein sequence ID" value="KAK4268948.1"/>
    <property type="molecule type" value="Genomic_DNA"/>
</dbReference>
<feature type="compositionally biased region" description="Low complexity" evidence="9">
    <location>
        <begin position="1"/>
        <end position="11"/>
    </location>
</feature>
<comment type="function">
    <text evidence="7">Catalyzes the conversion of caffeic acid to ferulic acid and of 5-hydroxyferulic acid to sinapic acid. The resulting products may subsequently be converted to the corresponding alcohols that are incorporated into lignins.</text>
</comment>
<dbReference type="PROSITE" id="PS51683">
    <property type="entry name" value="SAM_OMT_II"/>
    <property type="match status" value="1"/>
</dbReference>
<organism evidence="12 13">
    <name type="scientific">Acacia crassicarpa</name>
    <name type="common">northern wattle</name>
    <dbReference type="NCBI Taxonomy" id="499986"/>
    <lineage>
        <taxon>Eukaryota</taxon>
        <taxon>Viridiplantae</taxon>
        <taxon>Streptophyta</taxon>
        <taxon>Embryophyta</taxon>
        <taxon>Tracheophyta</taxon>
        <taxon>Spermatophyta</taxon>
        <taxon>Magnoliopsida</taxon>
        <taxon>eudicotyledons</taxon>
        <taxon>Gunneridae</taxon>
        <taxon>Pentapetalae</taxon>
        <taxon>rosids</taxon>
        <taxon>fabids</taxon>
        <taxon>Fabales</taxon>
        <taxon>Fabaceae</taxon>
        <taxon>Caesalpinioideae</taxon>
        <taxon>mimosoid clade</taxon>
        <taxon>Acacieae</taxon>
        <taxon>Acacia</taxon>
    </lineage>
</organism>
<dbReference type="AlphaFoldDB" id="A0AAE1JIJ6"/>
<dbReference type="PANTHER" id="PTHR11746">
    <property type="entry name" value="O-METHYLTRANSFERASE"/>
    <property type="match status" value="1"/>
</dbReference>
<dbReference type="InterPro" id="IPR036388">
    <property type="entry name" value="WH-like_DNA-bd_sf"/>
</dbReference>
<feature type="domain" description="O-methyltransferase C-terminal" evidence="10">
    <location>
        <begin position="163"/>
        <end position="368"/>
    </location>
</feature>
<evidence type="ECO:0000259" key="10">
    <source>
        <dbReference type="Pfam" id="PF00891"/>
    </source>
</evidence>
<evidence type="ECO:0000256" key="8">
    <source>
        <dbReference type="PIRSR" id="PIRSR005739-1"/>
    </source>
</evidence>
<keyword evidence="2" id="KW-0489">Methyltransferase</keyword>
<evidence type="ECO:0000313" key="12">
    <source>
        <dbReference type="EMBL" id="KAK4268948.1"/>
    </source>
</evidence>
<dbReference type="InterPro" id="IPR029063">
    <property type="entry name" value="SAM-dependent_MTases_sf"/>
</dbReference>
<dbReference type="InterPro" id="IPR016461">
    <property type="entry name" value="COMT-like"/>
</dbReference>
<protein>
    <recommendedName>
        <fullName evidence="6">caffeate O-methyltransferase</fullName>
        <ecNumber evidence="6">2.1.1.68</ecNumber>
    </recommendedName>
</protein>
<sequence>MAQSQQSYSQSMPLQNEESNHNKQLSPKIDDDVVEEEAGFSYAMQLATSTAISMAMQTAVELGVFDVIHRAGHDARISAAEIATELSCKNSEAPSALDRLLWLLASHTVLSCSVVANEDQGPRCFRRLYGLSPVAKFFVKNEDGVSLGPLIALIQDKVFLDSWRELKNAICEGGIAFNRVHGLHAFEYPRLDSRFNDVFNKAMVNSTTLVVTRILESYKGFEDNTRLVDVGGGLGITLSLITSKYPHIQAVNFDLPHVIQHAPPYPRVEHVGGDMFESVPQGDAIFMKWILHDWSDEWCVKLLKNCHKAIPEEGKVIVVEAVLPIVPENSAAVKSTSQQDLIMMTQNPGGKERSEQEFMDLATSAGFRGIRYECFVCNFWVMEWFK</sequence>
<dbReference type="InterPro" id="IPR012967">
    <property type="entry name" value="COMT_dimerisation"/>
</dbReference>
<comment type="caution">
    <text evidence="12">The sequence shown here is derived from an EMBL/GenBank/DDBJ whole genome shotgun (WGS) entry which is preliminary data.</text>
</comment>
<keyword evidence="3" id="KW-0808">Transferase</keyword>
<keyword evidence="4" id="KW-0949">S-adenosyl-L-methionine</keyword>
<dbReference type="GO" id="GO:0032259">
    <property type="term" value="P:methylation"/>
    <property type="evidence" value="ECO:0007669"/>
    <property type="project" value="UniProtKB-KW"/>
</dbReference>
<evidence type="ECO:0000256" key="2">
    <source>
        <dbReference type="ARBA" id="ARBA00022603"/>
    </source>
</evidence>
<dbReference type="SUPFAM" id="SSF46785">
    <property type="entry name" value="Winged helix' DNA-binding domain"/>
    <property type="match status" value="1"/>
</dbReference>
<proteinExistence type="predicted"/>
<dbReference type="GO" id="GO:0047763">
    <property type="term" value="F:caffeate O-methyltransferase activity"/>
    <property type="evidence" value="ECO:0007669"/>
    <property type="project" value="UniProtKB-EC"/>
</dbReference>
<evidence type="ECO:0000256" key="4">
    <source>
        <dbReference type="ARBA" id="ARBA00022691"/>
    </source>
</evidence>
<dbReference type="Gene3D" id="3.40.50.150">
    <property type="entry name" value="Vaccinia Virus protein VP39"/>
    <property type="match status" value="1"/>
</dbReference>
<feature type="compositionally biased region" description="Polar residues" evidence="9">
    <location>
        <begin position="12"/>
        <end position="25"/>
    </location>
</feature>
<reference evidence="12" key="1">
    <citation type="submission" date="2023-10" db="EMBL/GenBank/DDBJ databases">
        <title>Chromosome-level genome of the transformable northern wattle, Acacia crassicarpa.</title>
        <authorList>
            <person name="Massaro I."/>
            <person name="Sinha N.R."/>
            <person name="Poethig S."/>
            <person name="Leichty A.R."/>
        </authorList>
    </citation>
    <scope>NUCLEOTIDE SEQUENCE</scope>
    <source>
        <strain evidence="12">Acra3RX</strain>
        <tissue evidence="12">Leaf</tissue>
    </source>
</reference>
<comment type="pathway">
    <text evidence="1">Aromatic compound metabolism; phenylpropanoid biosynthesis.</text>
</comment>
<accession>A0AAE1JIJ6</accession>
<feature type="active site" description="Proton acceptor" evidence="8">
    <location>
        <position position="292"/>
    </location>
</feature>
<evidence type="ECO:0000256" key="7">
    <source>
        <dbReference type="ARBA" id="ARBA00045231"/>
    </source>
</evidence>